<dbReference type="Proteomes" id="UP000663880">
    <property type="component" value="Unassembled WGS sequence"/>
</dbReference>
<proteinExistence type="predicted"/>
<reference evidence="1" key="1">
    <citation type="submission" date="2021-02" db="EMBL/GenBank/DDBJ databases">
        <authorList>
            <person name="Steward A R."/>
        </authorList>
    </citation>
    <scope>NUCLEOTIDE SEQUENCE</scope>
</reference>
<dbReference type="OrthoDB" id="6931130at2759"/>
<comment type="caution">
    <text evidence="1">The sequence shown here is derived from an EMBL/GenBank/DDBJ whole genome shotgun (WGS) entry which is preliminary data.</text>
</comment>
<accession>A0A821Q4E3</accession>
<organism evidence="1 2">
    <name type="scientific">Pieris macdunnoughi</name>
    <dbReference type="NCBI Taxonomy" id="345717"/>
    <lineage>
        <taxon>Eukaryota</taxon>
        <taxon>Metazoa</taxon>
        <taxon>Ecdysozoa</taxon>
        <taxon>Arthropoda</taxon>
        <taxon>Hexapoda</taxon>
        <taxon>Insecta</taxon>
        <taxon>Pterygota</taxon>
        <taxon>Neoptera</taxon>
        <taxon>Endopterygota</taxon>
        <taxon>Lepidoptera</taxon>
        <taxon>Glossata</taxon>
        <taxon>Ditrysia</taxon>
        <taxon>Papilionoidea</taxon>
        <taxon>Pieridae</taxon>
        <taxon>Pierinae</taxon>
        <taxon>Pieris</taxon>
    </lineage>
</organism>
<evidence type="ECO:0000313" key="2">
    <source>
        <dbReference type="Proteomes" id="UP000663880"/>
    </source>
</evidence>
<keyword evidence="2" id="KW-1185">Reference proteome</keyword>
<evidence type="ECO:0000313" key="1">
    <source>
        <dbReference type="EMBL" id="CAF4817876.1"/>
    </source>
</evidence>
<dbReference type="AlphaFoldDB" id="A0A821Q4E3"/>
<protein>
    <submittedName>
        <fullName evidence="1">Uncharacterized protein</fullName>
    </submittedName>
</protein>
<name>A0A821Q4E3_9NEOP</name>
<sequence length="239" mass="27812">MSVNQCSSFIIYIVSCVALSRGYFSLMTHASIYVDVAPEVENLEVEKRYTPELLDELQSAKADALLLYTEYTAQASTDLKTFIRNISRLTEDTVRGMNKTLLDSAPSTCRTEFEKHLKKIEYDAHRAATFSAENHHKFFLGHMIVFRMHLNKSEEYIRKCDTIIKTCGTPCETTPRMVRWRRLALAEINRVRDDIQHSRQSYKDLLLHVHRKLNHFRRRATSRSKEAIASLEACTRHRL</sequence>
<gene>
    <name evidence="1" type="ORF">PMACD_LOCUS4427</name>
</gene>
<dbReference type="EMBL" id="CAJOBZ010000008">
    <property type="protein sequence ID" value="CAF4817876.1"/>
    <property type="molecule type" value="Genomic_DNA"/>
</dbReference>